<keyword evidence="3" id="KW-1185">Reference proteome</keyword>
<organism evidence="2 3">
    <name type="scientific">Caenorhabditis nigoni</name>
    <dbReference type="NCBI Taxonomy" id="1611254"/>
    <lineage>
        <taxon>Eukaryota</taxon>
        <taxon>Metazoa</taxon>
        <taxon>Ecdysozoa</taxon>
        <taxon>Nematoda</taxon>
        <taxon>Chromadorea</taxon>
        <taxon>Rhabditida</taxon>
        <taxon>Rhabditina</taxon>
        <taxon>Rhabditomorpha</taxon>
        <taxon>Rhabditoidea</taxon>
        <taxon>Rhabditidae</taxon>
        <taxon>Peloderinae</taxon>
        <taxon>Caenorhabditis</taxon>
    </lineage>
</organism>
<protein>
    <recommendedName>
        <fullName evidence="1">F-box domain-containing protein</fullName>
    </recommendedName>
</protein>
<dbReference type="Proteomes" id="UP000230233">
    <property type="component" value="Chromosome IV"/>
</dbReference>
<dbReference type="InterPro" id="IPR001810">
    <property type="entry name" value="F-box_dom"/>
</dbReference>
<sequence>MEEPPKPPKFGLLKFPFPLREQVIRNMEFMDVFHFSTLSKRSKNMVRSAKYQTYRINFDFDDDDSSMDHVEVDFNEGREDFKISLSDSEDPSKRNPYRLDGLELANLIDEPSDDYRKKMSSHILFIHHSKWTSVRFGRNFEHVNDLYLWDVTKQFDSVILSGDDKLHITPKYLQSILNSTKAKKYTLDFKIEDINFEYQEPLDCEQLIVVGTIQWLDTDNFLKRNPNLKLLQGKHLPGEKINDLLKQWINGEAVDLKELVLLKGRGYPADVIFDGILTMETKLTEDQVKRISLCWNKDGKTVDIQRKIDGKLATVHINQSGCFVSMCNEKRLYKLQH</sequence>
<accession>A0A2G5UAP5</accession>
<proteinExistence type="predicted"/>
<evidence type="ECO:0000259" key="1">
    <source>
        <dbReference type="PROSITE" id="PS50181"/>
    </source>
</evidence>
<dbReference type="PANTHER" id="PTHR21503">
    <property type="entry name" value="F-BOX-CONTAINING HYPOTHETICAL PROTEIN C.ELEGANS"/>
    <property type="match status" value="1"/>
</dbReference>
<reference evidence="3" key="1">
    <citation type="submission" date="2017-10" db="EMBL/GenBank/DDBJ databases">
        <title>Rapid genome shrinkage in a self-fertile nematode reveals novel sperm competition proteins.</title>
        <authorList>
            <person name="Yin D."/>
            <person name="Schwarz E.M."/>
            <person name="Thomas C.G."/>
            <person name="Felde R.L."/>
            <person name="Korf I.F."/>
            <person name="Cutter A.D."/>
            <person name="Schartner C.M."/>
            <person name="Ralston E.J."/>
            <person name="Meyer B.J."/>
            <person name="Haag E.S."/>
        </authorList>
    </citation>
    <scope>NUCLEOTIDE SEQUENCE [LARGE SCALE GENOMIC DNA]</scope>
    <source>
        <strain evidence="3">JU1422</strain>
    </source>
</reference>
<dbReference type="EMBL" id="PDUG01000004">
    <property type="protein sequence ID" value="PIC36618.1"/>
    <property type="molecule type" value="Genomic_DNA"/>
</dbReference>
<dbReference type="PANTHER" id="PTHR21503:SF8">
    <property type="entry name" value="F-BOX ASSOCIATED DOMAIN-CONTAINING PROTEIN-RELATED"/>
    <property type="match status" value="1"/>
</dbReference>
<dbReference type="AlphaFoldDB" id="A0A2G5UAP5"/>
<comment type="caution">
    <text evidence="2">The sequence shown here is derived from an EMBL/GenBank/DDBJ whole genome shotgun (WGS) entry which is preliminary data.</text>
</comment>
<feature type="domain" description="F-box" evidence="1">
    <location>
        <begin position="9"/>
        <end position="57"/>
    </location>
</feature>
<evidence type="ECO:0000313" key="2">
    <source>
        <dbReference type="EMBL" id="PIC36618.1"/>
    </source>
</evidence>
<name>A0A2G5UAP5_9PELO</name>
<dbReference type="Pfam" id="PF00646">
    <property type="entry name" value="F-box"/>
    <property type="match status" value="1"/>
</dbReference>
<evidence type="ECO:0000313" key="3">
    <source>
        <dbReference type="Proteomes" id="UP000230233"/>
    </source>
</evidence>
<dbReference type="PROSITE" id="PS50181">
    <property type="entry name" value="FBOX"/>
    <property type="match status" value="1"/>
</dbReference>
<gene>
    <name evidence="2" type="primary">Cnig_chr_IV.g15544</name>
    <name evidence="2" type="ORF">B9Z55_015544</name>
</gene>